<keyword evidence="5" id="KW-1185">Reference proteome</keyword>
<protein>
    <recommendedName>
        <fullName evidence="2">26S proteasome complex subunit SEM1</fullName>
    </recommendedName>
</protein>
<gene>
    <name evidence="4" type="ORF">KUCA_T00000492001</name>
</gene>
<proteinExistence type="inferred from homology"/>
<reference evidence="4" key="2">
    <citation type="submission" date="2014-02" db="EMBL/GenBank/DDBJ databases">
        <title>Complete DNA sequence of /Kuraishia capsulata/ illustrates novel genomic features among budding yeasts (/Saccharomycotina/).</title>
        <authorList>
            <person name="Morales L."/>
            <person name="Noel B."/>
            <person name="Porcel B."/>
            <person name="Marcet-Houben M."/>
            <person name="Hullo M-F."/>
            <person name="Sacerdot C."/>
            <person name="Tekaia F."/>
            <person name="Leh-Louis V."/>
            <person name="Despons L."/>
            <person name="Khanna V."/>
            <person name="Aury J-M."/>
            <person name="Barbe V."/>
            <person name="Couloux A."/>
            <person name="Labadie K."/>
            <person name="Pelletier E."/>
            <person name="Souciet J-L."/>
            <person name="Boekhout T."/>
            <person name="Gabaldon T."/>
            <person name="Wincker P."/>
            <person name="Dujon B."/>
        </authorList>
    </citation>
    <scope>NUCLEOTIDE SEQUENCE</scope>
    <source>
        <strain evidence="4">CBS 1993</strain>
    </source>
</reference>
<feature type="compositionally biased region" description="Polar residues" evidence="3">
    <location>
        <begin position="8"/>
        <end position="22"/>
    </location>
</feature>
<evidence type="ECO:0000256" key="1">
    <source>
        <dbReference type="ARBA" id="ARBA00034491"/>
    </source>
</evidence>
<accession>W6MJD2</accession>
<dbReference type="Proteomes" id="UP000019384">
    <property type="component" value="Unassembled WGS sequence"/>
</dbReference>
<organism evidence="4 5">
    <name type="scientific">Kuraishia capsulata CBS 1993</name>
    <dbReference type="NCBI Taxonomy" id="1382522"/>
    <lineage>
        <taxon>Eukaryota</taxon>
        <taxon>Fungi</taxon>
        <taxon>Dikarya</taxon>
        <taxon>Ascomycota</taxon>
        <taxon>Saccharomycotina</taxon>
        <taxon>Pichiomycetes</taxon>
        <taxon>Pichiales</taxon>
        <taxon>Pichiaceae</taxon>
        <taxon>Kuraishia</taxon>
    </lineage>
</organism>
<dbReference type="HOGENOM" id="CLU_141774_0_1_1"/>
<dbReference type="GO" id="GO:0008541">
    <property type="term" value="C:proteasome regulatory particle, lid subcomplex"/>
    <property type="evidence" value="ECO:0007669"/>
    <property type="project" value="UniProtKB-UniRule"/>
</dbReference>
<evidence type="ECO:0000313" key="5">
    <source>
        <dbReference type="Proteomes" id="UP000019384"/>
    </source>
</evidence>
<dbReference type="RefSeq" id="XP_022456544.1">
    <property type="nucleotide sequence ID" value="XM_022605036.1"/>
</dbReference>
<dbReference type="GeneID" id="34517932"/>
<comment type="similarity">
    <text evidence="1 2">Belongs to the DSS1/SEM1 family.</text>
</comment>
<dbReference type="PANTHER" id="PTHR16771:SF0">
    <property type="entry name" value="26S PROTEASOME COMPLEX SUBUNIT SEM1"/>
    <property type="match status" value="1"/>
</dbReference>
<name>W6MJD2_9ASCO</name>
<dbReference type="GO" id="GO:0000724">
    <property type="term" value="P:double-strand break repair via homologous recombination"/>
    <property type="evidence" value="ECO:0007669"/>
    <property type="project" value="TreeGrafter"/>
</dbReference>
<sequence>MSAKPTETESAVPSQAEVTPSFKTLEEDDEFEDFPADDWKDEDTVANQRQEHLWDESWDDDEDGDDFTQKLR</sequence>
<evidence type="ECO:0000256" key="3">
    <source>
        <dbReference type="SAM" id="MobiDB-lite"/>
    </source>
</evidence>
<keyword evidence="2" id="KW-0539">Nucleus</keyword>
<feature type="compositionally biased region" description="Acidic residues" evidence="3">
    <location>
        <begin position="56"/>
        <end position="66"/>
    </location>
</feature>
<evidence type="ECO:0000256" key="2">
    <source>
        <dbReference type="RuleBase" id="RU369057"/>
    </source>
</evidence>
<reference evidence="4" key="1">
    <citation type="submission" date="2013-12" db="EMBL/GenBank/DDBJ databases">
        <authorList>
            <person name="Genoscope - CEA"/>
        </authorList>
    </citation>
    <scope>NUCLEOTIDE SEQUENCE</scope>
    <source>
        <strain evidence="4">CBS 1993</strain>
    </source>
</reference>
<dbReference type="GO" id="GO:0043248">
    <property type="term" value="P:proteasome assembly"/>
    <property type="evidence" value="ECO:0007669"/>
    <property type="project" value="UniProtKB-UniRule"/>
</dbReference>
<dbReference type="PANTHER" id="PTHR16771">
    <property type="entry name" value="26 PROTEASOME COMPLEX SUBUNIT DSS1"/>
    <property type="match status" value="1"/>
</dbReference>
<dbReference type="STRING" id="1382522.W6MJD2"/>
<dbReference type="Pfam" id="PF05160">
    <property type="entry name" value="DSS1_SEM1"/>
    <property type="match status" value="1"/>
</dbReference>
<dbReference type="SMART" id="SM01385">
    <property type="entry name" value="DSS1_SEM1"/>
    <property type="match status" value="1"/>
</dbReference>
<dbReference type="InterPro" id="IPR007834">
    <property type="entry name" value="DSS1_SEM1"/>
</dbReference>
<feature type="region of interest" description="Disordered" evidence="3">
    <location>
        <begin position="1"/>
        <end position="72"/>
    </location>
</feature>
<dbReference type="AlphaFoldDB" id="W6MJD2"/>
<dbReference type="GO" id="GO:0006406">
    <property type="term" value="P:mRNA export from nucleus"/>
    <property type="evidence" value="ECO:0007669"/>
    <property type="project" value="UniProtKB-UniRule"/>
</dbReference>
<comment type="subcellular location">
    <subcellularLocation>
        <location evidence="2">Nucleus</location>
    </subcellularLocation>
</comment>
<keyword evidence="2" id="KW-0647">Proteasome</keyword>
<dbReference type="GO" id="GO:0005634">
    <property type="term" value="C:nucleus"/>
    <property type="evidence" value="ECO:0007669"/>
    <property type="project" value="UniProtKB-SubCell"/>
</dbReference>
<feature type="compositionally biased region" description="Acidic residues" evidence="3">
    <location>
        <begin position="26"/>
        <end position="41"/>
    </location>
</feature>
<evidence type="ECO:0000313" key="4">
    <source>
        <dbReference type="EMBL" id="CDK24527.1"/>
    </source>
</evidence>
<comment type="function">
    <text evidence="2">Component of the 26S proteasome, a multiprotein complex involved in the ATP-dependent degradation of ubiquitinated proteins.</text>
</comment>
<dbReference type="EMBL" id="HG793125">
    <property type="protein sequence ID" value="CDK24527.1"/>
    <property type="molecule type" value="Genomic_DNA"/>
</dbReference>